<name>A0A151J101_9HYME</name>
<sequence>MNPHISQRQISRKLNVSPATVCRIVHANHIHPYHITLSSDNDKVLRVTFCRWAVEKIQFNLTFFSRVMFSDEFAFDSNGMLNRHNSHYYSDTNSSSISHFFLASCLVTSLHLIAMVC</sequence>
<dbReference type="PANTHER" id="PTHR47326:SF1">
    <property type="entry name" value="HTH PSQ-TYPE DOMAIN-CONTAINING PROTEIN"/>
    <property type="match status" value="1"/>
</dbReference>
<dbReference type="Proteomes" id="UP000078492">
    <property type="component" value="Unassembled WGS sequence"/>
</dbReference>
<proteinExistence type="predicted"/>
<protein>
    <recommendedName>
        <fullName evidence="3">Transposase Tc1-like domain-containing protein</fullName>
    </recommendedName>
</protein>
<gene>
    <name evidence="1" type="ORF">ALC57_12539</name>
</gene>
<evidence type="ECO:0008006" key="3">
    <source>
        <dbReference type="Google" id="ProtNLM"/>
    </source>
</evidence>
<organism evidence="1 2">
    <name type="scientific">Trachymyrmex cornetzi</name>
    <dbReference type="NCBI Taxonomy" id="471704"/>
    <lineage>
        <taxon>Eukaryota</taxon>
        <taxon>Metazoa</taxon>
        <taxon>Ecdysozoa</taxon>
        <taxon>Arthropoda</taxon>
        <taxon>Hexapoda</taxon>
        <taxon>Insecta</taxon>
        <taxon>Pterygota</taxon>
        <taxon>Neoptera</taxon>
        <taxon>Endopterygota</taxon>
        <taxon>Hymenoptera</taxon>
        <taxon>Apocrita</taxon>
        <taxon>Aculeata</taxon>
        <taxon>Formicoidea</taxon>
        <taxon>Formicidae</taxon>
        <taxon>Myrmicinae</taxon>
        <taxon>Trachymyrmex</taxon>
    </lineage>
</organism>
<dbReference type="AlphaFoldDB" id="A0A151J101"/>
<evidence type="ECO:0000313" key="2">
    <source>
        <dbReference type="Proteomes" id="UP000078492"/>
    </source>
</evidence>
<evidence type="ECO:0000313" key="1">
    <source>
        <dbReference type="EMBL" id="KYN15241.1"/>
    </source>
</evidence>
<dbReference type="EMBL" id="KQ980586">
    <property type="protein sequence ID" value="KYN15241.1"/>
    <property type="molecule type" value="Genomic_DNA"/>
</dbReference>
<dbReference type="STRING" id="471704.A0A151J101"/>
<keyword evidence="2" id="KW-1185">Reference proteome</keyword>
<dbReference type="PANTHER" id="PTHR47326">
    <property type="entry name" value="TRANSPOSABLE ELEMENT TC3 TRANSPOSASE-LIKE PROTEIN"/>
    <property type="match status" value="1"/>
</dbReference>
<accession>A0A151J101</accession>
<reference evidence="1 2" key="1">
    <citation type="submission" date="2015-09" db="EMBL/GenBank/DDBJ databases">
        <title>Trachymyrmex cornetzi WGS genome.</title>
        <authorList>
            <person name="Nygaard S."/>
            <person name="Hu H."/>
            <person name="Boomsma J."/>
            <person name="Zhang G."/>
        </authorList>
    </citation>
    <scope>NUCLEOTIDE SEQUENCE [LARGE SCALE GENOMIC DNA]</scope>
    <source>
        <strain evidence="1">Tcor2-1</strain>
        <tissue evidence="1">Whole body</tissue>
    </source>
</reference>